<keyword evidence="2" id="KW-0472">Membrane</keyword>
<feature type="region of interest" description="Disordered" evidence="1">
    <location>
        <begin position="34"/>
        <end position="71"/>
    </location>
</feature>
<organism evidence="4 5">
    <name type="scientific">Trichosporon asahii var. asahii (strain ATCC 90039 / CBS 2479 / JCM 2466 / KCTC 7840 / NBRC 103889/ NCYC 2677 / UAMH 7654)</name>
    <name type="common">Yeast</name>
    <dbReference type="NCBI Taxonomy" id="1186058"/>
    <lineage>
        <taxon>Eukaryota</taxon>
        <taxon>Fungi</taxon>
        <taxon>Dikarya</taxon>
        <taxon>Basidiomycota</taxon>
        <taxon>Agaricomycotina</taxon>
        <taxon>Tremellomycetes</taxon>
        <taxon>Trichosporonales</taxon>
        <taxon>Trichosporonaceae</taxon>
        <taxon>Trichosporon</taxon>
    </lineage>
</organism>
<evidence type="ECO:0000313" key="5">
    <source>
        <dbReference type="Proteomes" id="UP000002748"/>
    </source>
</evidence>
<protein>
    <recommendedName>
        <fullName evidence="3">DUF4396 domain-containing protein</fullName>
    </recommendedName>
</protein>
<dbReference type="KEGG" id="tasa:A1Q1_03064"/>
<dbReference type="HOGENOM" id="CLU_080767_0_0_1"/>
<comment type="caution">
    <text evidence="4">The sequence shown here is derived from an EMBL/GenBank/DDBJ whole genome shotgun (WGS) entry which is preliminary data.</text>
</comment>
<accession>J4UL13</accession>
<dbReference type="GeneID" id="25986577"/>
<evidence type="ECO:0000256" key="2">
    <source>
        <dbReference type="SAM" id="Phobius"/>
    </source>
</evidence>
<feature type="transmembrane region" description="Helical" evidence="2">
    <location>
        <begin position="163"/>
        <end position="186"/>
    </location>
</feature>
<dbReference type="EMBL" id="ALBS01000021">
    <property type="protein sequence ID" value="EJT52610.1"/>
    <property type="molecule type" value="Genomic_DNA"/>
</dbReference>
<sequence length="229" mass="24719">MNHLVPLSRLACVGLRTTASRARPLRSLALLATSTFPSPPRSRPYSTPSSTTHDHPTPSSSPSTCSSKTAEPVSKPRAWATAAFWKCKHTWRRASLNTFRCLIGCSIGDLGSMTYLMAHHPDMDMGTSMAISMAAGISTSILLETSLLHWGKDRLGWSTAAKTALGMSMFSMLGMETAENLVTLALQDPSTPLASPNFWAITALSMAAGFVAPLPYNYIRLKLYGKACH</sequence>
<proteinExistence type="predicted"/>
<gene>
    <name evidence="4" type="ORF">A1Q1_03064</name>
</gene>
<feature type="domain" description="DUF4396" evidence="3">
    <location>
        <begin position="90"/>
        <end position="226"/>
    </location>
</feature>
<feature type="transmembrane region" description="Helical" evidence="2">
    <location>
        <begin position="198"/>
        <end position="219"/>
    </location>
</feature>
<keyword evidence="2" id="KW-0812">Transmembrane</keyword>
<dbReference type="InterPro" id="IPR025509">
    <property type="entry name" value="DUF4396"/>
</dbReference>
<dbReference type="AlphaFoldDB" id="J4UL13"/>
<keyword evidence="2" id="KW-1133">Transmembrane helix</keyword>
<dbReference type="RefSeq" id="XP_014183629.1">
    <property type="nucleotide sequence ID" value="XM_014328154.1"/>
</dbReference>
<name>J4UL13_TRIAS</name>
<dbReference type="OrthoDB" id="2594080at2759"/>
<reference evidence="4 5" key="1">
    <citation type="journal article" date="2012" name="Eukaryot. Cell">
        <title>Draft genome sequence of CBS 2479, the standard type strain of Trichosporon asahii.</title>
        <authorList>
            <person name="Yang R.Y."/>
            <person name="Li H.T."/>
            <person name="Zhu H."/>
            <person name="Zhou G.P."/>
            <person name="Wang M."/>
            <person name="Wang L."/>
        </authorList>
    </citation>
    <scope>NUCLEOTIDE SEQUENCE [LARGE SCALE GENOMIC DNA]</scope>
    <source>
        <strain evidence="5">ATCC 90039 / CBS 2479 / JCM 2466 / KCTC 7840 / NCYC 2677 / UAMH 7654</strain>
    </source>
</reference>
<dbReference type="Pfam" id="PF14342">
    <property type="entry name" value="DUF4396"/>
    <property type="match status" value="1"/>
</dbReference>
<dbReference type="VEuPathDB" id="FungiDB:A1Q1_03064"/>
<evidence type="ECO:0000256" key="1">
    <source>
        <dbReference type="SAM" id="MobiDB-lite"/>
    </source>
</evidence>
<evidence type="ECO:0000259" key="3">
    <source>
        <dbReference type="Pfam" id="PF14342"/>
    </source>
</evidence>
<feature type="transmembrane region" description="Helical" evidence="2">
    <location>
        <begin position="98"/>
        <end position="118"/>
    </location>
</feature>
<feature type="compositionally biased region" description="Low complexity" evidence="1">
    <location>
        <begin position="43"/>
        <end position="67"/>
    </location>
</feature>
<evidence type="ECO:0000313" key="4">
    <source>
        <dbReference type="EMBL" id="EJT52610.1"/>
    </source>
</evidence>
<feature type="transmembrane region" description="Helical" evidence="2">
    <location>
        <begin position="130"/>
        <end position="151"/>
    </location>
</feature>
<dbReference type="Proteomes" id="UP000002748">
    <property type="component" value="Unassembled WGS sequence"/>
</dbReference>